<keyword evidence="4" id="KW-1185">Reference proteome</keyword>
<feature type="region of interest" description="Disordered" evidence="1">
    <location>
        <begin position="236"/>
        <end position="261"/>
    </location>
</feature>
<evidence type="ECO:0000313" key="3">
    <source>
        <dbReference type="EMBL" id="EMD37608.1"/>
    </source>
</evidence>
<feature type="region of interest" description="Disordered" evidence="1">
    <location>
        <begin position="77"/>
        <end position="158"/>
    </location>
</feature>
<dbReference type="EMBL" id="KB445796">
    <property type="protein sequence ID" value="EMD37608.1"/>
    <property type="molecule type" value="Genomic_DNA"/>
</dbReference>
<feature type="compositionally biased region" description="Low complexity" evidence="1">
    <location>
        <begin position="92"/>
        <end position="112"/>
    </location>
</feature>
<organism evidence="3 4">
    <name type="scientific">Ceriporiopsis subvermispora (strain B)</name>
    <name type="common">White-rot fungus</name>
    <name type="synonym">Gelatoporia subvermispora</name>
    <dbReference type="NCBI Taxonomy" id="914234"/>
    <lineage>
        <taxon>Eukaryota</taxon>
        <taxon>Fungi</taxon>
        <taxon>Dikarya</taxon>
        <taxon>Basidiomycota</taxon>
        <taxon>Agaricomycotina</taxon>
        <taxon>Agaricomycetes</taxon>
        <taxon>Polyporales</taxon>
        <taxon>Gelatoporiaceae</taxon>
        <taxon>Gelatoporia</taxon>
    </lineage>
</organism>
<feature type="region of interest" description="Disordered" evidence="1">
    <location>
        <begin position="380"/>
        <end position="401"/>
    </location>
</feature>
<evidence type="ECO:0000313" key="4">
    <source>
        <dbReference type="Proteomes" id="UP000016930"/>
    </source>
</evidence>
<keyword evidence="2" id="KW-0472">Membrane</keyword>
<protein>
    <submittedName>
        <fullName evidence="3">Uncharacterized protein</fullName>
    </submittedName>
</protein>
<dbReference type="AlphaFoldDB" id="M2QKQ3"/>
<evidence type="ECO:0000256" key="1">
    <source>
        <dbReference type="SAM" id="MobiDB-lite"/>
    </source>
</evidence>
<keyword evidence="2" id="KW-0812">Transmembrane</keyword>
<accession>M2QKQ3</accession>
<reference evidence="3 4" key="1">
    <citation type="journal article" date="2012" name="Proc. Natl. Acad. Sci. U.S.A.">
        <title>Comparative genomics of Ceriporiopsis subvermispora and Phanerochaete chrysosporium provide insight into selective ligninolysis.</title>
        <authorList>
            <person name="Fernandez-Fueyo E."/>
            <person name="Ruiz-Duenas F.J."/>
            <person name="Ferreira P."/>
            <person name="Floudas D."/>
            <person name="Hibbett D.S."/>
            <person name="Canessa P."/>
            <person name="Larrondo L.F."/>
            <person name="James T.Y."/>
            <person name="Seelenfreund D."/>
            <person name="Lobos S."/>
            <person name="Polanco R."/>
            <person name="Tello M."/>
            <person name="Honda Y."/>
            <person name="Watanabe T."/>
            <person name="Watanabe T."/>
            <person name="Ryu J.S."/>
            <person name="Kubicek C.P."/>
            <person name="Schmoll M."/>
            <person name="Gaskell J."/>
            <person name="Hammel K.E."/>
            <person name="St John F.J."/>
            <person name="Vanden Wymelenberg A."/>
            <person name="Sabat G."/>
            <person name="Splinter BonDurant S."/>
            <person name="Syed K."/>
            <person name="Yadav J.S."/>
            <person name="Doddapaneni H."/>
            <person name="Subramanian V."/>
            <person name="Lavin J.L."/>
            <person name="Oguiza J.A."/>
            <person name="Perez G."/>
            <person name="Pisabarro A.G."/>
            <person name="Ramirez L."/>
            <person name="Santoyo F."/>
            <person name="Master E."/>
            <person name="Coutinho P.M."/>
            <person name="Henrissat B."/>
            <person name="Lombard V."/>
            <person name="Magnuson J.K."/>
            <person name="Kuees U."/>
            <person name="Hori C."/>
            <person name="Igarashi K."/>
            <person name="Samejima M."/>
            <person name="Held B.W."/>
            <person name="Barry K.W."/>
            <person name="LaButti K.M."/>
            <person name="Lapidus A."/>
            <person name="Lindquist E.A."/>
            <person name="Lucas S.M."/>
            <person name="Riley R."/>
            <person name="Salamov A.A."/>
            <person name="Hoffmeister D."/>
            <person name="Schwenk D."/>
            <person name="Hadar Y."/>
            <person name="Yarden O."/>
            <person name="de Vries R.P."/>
            <person name="Wiebenga A."/>
            <person name="Stenlid J."/>
            <person name="Eastwood D."/>
            <person name="Grigoriev I.V."/>
            <person name="Berka R.M."/>
            <person name="Blanchette R.A."/>
            <person name="Kersten P."/>
            <person name="Martinez A.T."/>
            <person name="Vicuna R."/>
            <person name="Cullen D."/>
        </authorList>
    </citation>
    <scope>NUCLEOTIDE SEQUENCE [LARGE SCALE GENOMIC DNA]</scope>
    <source>
        <strain evidence="3 4">B</strain>
    </source>
</reference>
<gene>
    <name evidence="3" type="ORF">CERSUDRAFT_94609</name>
</gene>
<evidence type="ECO:0000256" key="2">
    <source>
        <dbReference type="SAM" id="Phobius"/>
    </source>
</evidence>
<dbReference type="OrthoDB" id="10652684at2759"/>
<keyword evidence="2" id="KW-1133">Transmembrane helix</keyword>
<sequence>MSEAGIPNNAALAAASQAPTYVYCFIHGSVCYLMSMLMAAILRIFPNIRPDTRPVAEALKEKRQKLLLKRRAQARRLASKADVSDGSTTLAESSGSSVYPQSSEESDSSFPSLKRSLKSTMKLPRRLSINKMSKQKSRTEEPDTDSEESLSEQSKPLLGRRLSMLANIPAASGDLMSNMAKPFKSKRKQSQSDCCLPAKQVNEEGINAAAAVDSDHSRGVRKTRTRGVSFSDQVTVDNSSMEDDEWVDEPEPSHNSPELADFTTRPMANVARQIGKGARYAHDATARTMQDGAHQMQETARSMHQTTVRGMQQTTRQVKDATATMQHGTVKGIETTARCVKSTAVTAQQGTARGLEATARGMKDAARIVQDTTLRSVKNAGKSLAKGSSRAARPFHAGGCS</sequence>
<dbReference type="Proteomes" id="UP000016930">
    <property type="component" value="Unassembled WGS sequence"/>
</dbReference>
<dbReference type="HOGENOM" id="CLU_686963_0_0_1"/>
<feature type="compositionally biased region" description="Acidic residues" evidence="1">
    <location>
        <begin position="240"/>
        <end position="250"/>
    </location>
</feature>
<name>M2QKQ3_CERS8</name>
<feature type="transmembrane region" description="Helical" evidence="2">
    <location>
        <begin position="20"/>
        <end position="45"/>
    </location>
</feature>
<proteinExistence type="predicted"/>